<evidence type="ECO:0000256" key="1">
    <source>
        <dbReference type="ARBA" id="ARBA00004141"/>
    </source>
</evidence>
<dbReference type="Pfam" id="PF07291">
    <property type="entry name" value="MauE"/>
    <property type="match status" value="1"/>
</dbReference>
<keyword evidence="4 5" id="KW-0472">Membrane</keyword>
<reference evidence="8" key="1">
    <citation type="submission" date="2018-09" db="EMBL/GenBank/DDBJ databases">
        <authorList>
            <person name="Livingstone P.G."/>
            <person name="Whitworth D.E."/>
        </authorList>
    </citation>
    <scope>NUCLEOTIDE SEQUENCE [LARGE SCALE GENOMIC DNA]</scope>
    <source>
        <strain evidence="8">CA054A</strain>
    </source>
</reference>
<evidence type="ECO:0000256" key="5">
    <source>
        <dbReference type="SAM" id="Phobius"/>
    </source>
</evidence>
<feature type="transmembrane region" description="Helical" evidence="5">
    <location>
        <begin position="96"/>
        <end position="114"/>
    </location>
</feature>
<gene>
    <name evidence="7" type="ORF">D7V88_01305</name>
</gene>
<protein>
    <submittedName>
        <fullName evidence="7">DoxX family membrane protein</fullName>
    </submittedName>
</protein>
<evidence type="ECO:0000313" key="8">
    <source>
        <dbReference type="Proteomes" id="UP000268094"/>
    </source>
</evidence>
<feature type="transmembrane region" description="Helical" evidence="5">
    <location>
        <begin position="68"/>
        <end position="89"/>
    </location>
</feature>
<sequence length="160" mass="16729">MRTPSTGTPPESGHLFGLTDGEAGYALLRVTLGLNILLHGVLRLVGGPGAFADSLVKAFTGSLMPSALVRPFALVLPFAETLVGALLLVGLLTRPVLAAGGLLMMALVFGTALRGEWETLSVQMLYVGFYAALLGTARFNRLSLDRLRLPVTAATSHPAS</sequence>
<accession>A0A3A8JEH3</accession>
<evidence type="ECO:0000256" key="4">
    <source>
        <dbReference type="ARBA" id="ARBA00023136"/>
    </source>
</evidence>
<keyword evidence="2 5" id="KW-0812">Transmembrane</keyword>
<dbReference type="AlphaFoldDB" id="A0A3A8JEH3"/>
<name>A0A3A8JEH3_9BACT</name>
<dbReference type="RefSeq" id="WP_120538750.1">
    <property type="nucleotide sequence ID" value="NZ_RAVZ01000004.1"/>
</dbReference>
<evidence type="ECO:0000256" key="3">
    <source>
        <dbReference type="ARBA" id="ARBA00022989"/>
    </source>
</evidence>
<comment type="caution">
    <text evidence="7">The sequence shown here is derived from an EMBL/GenBank/DDBJ whole genome shotgun (WGS) entry which is preliminary data.</text>
</comment>
<proteinExistence type="predicted"/>
<comment type="subcellular location">
    <subcellularLocation>
        <location evidence="1">Membrane</location>
        <topology evidence="1">Multi-pass membrane protein</topology>
    </subcellularLocation>
</comment>
<feature type="domain" description="Methylamine utilisation protein MauE" evidence="6">
    <location>
        <begin position="25"/>
        <end position="111"/>
    </location>
</feature>
<dbReference type="InterPro" id="IPR009908">
    <property type="entry name" value="Methylamine_util_MauE"/>
</dbReference>
<evidence type="ECO:0000313" key="7">
    <source>
        <dbReference type="EMBL" id="RKG93775.1"/>
    </source>
</evidence>
<evidence type="ECO:0000259" key="6">
    <source>
        <dbReference type="Pfam" id="PF07291"/>
    </source>
</evidence>
<keyword evidence="3 5" id="KW-1133">Transmembrane helix</keyword>
<evidence type="ECO:0000256" key="2">
    <source>
        <dbReference type="ARBA" id="ARBA00022692"/>
    </source>
</evidence>
<organism evidence="7 8">
    <name type="scientific">Corallococcus terminator</name>
    <dbReference type="NCBI Taxonomy" id="2316733"/>
    <lineage>
        <taxon>Bacteria</taxon>
        <taxon>Pseudomonadati</taxon>
        <taxon>Myxococcota</taxon>
        <taxon>Myxococcia</taxon>
        <taxon>Myxococcales</taxon>
        <taxon>Cystobacterineae</taxon>
        <taxon>Myxococcaceae</taxon>
        <taxon>Corallococcus</taxon>
    </lineage>
</organism>
<dbReference type="OrthoDB" id="5295149at2"/>
<dbReference type="Proteomes" id="UP000268094">
    <property type="component" value="Unassembled WGS sequence"/>
</dbReference>
<keyword evidence="8" id="KW-1185">Reference proteome</keyword>
<dbReference type="EMBL" id="RAVZ01000004">
    <property type="protein sequence ID" value="RKG93775.1"/>
    <property type="molecule type" value="Genomic_DNA"/>
</dbReference>
<feature type="transmembrane region" description="Helical" evidence="5">
    <location>
        <begin position="120"/>
        <end position="139"/>
    </location>
</feature>
<dbReference type="GO" id="GO:0016020">
    <property type="term" value="C:membrane"/>
    <property type="evidence" value="ECO:0007669"/>
    <property type="project" value="UniProtKB-SubCell"/>
</dbReference>
<dbReference type="GO" id="GO:0030416">
    <property type="term" value="P:methylamine metabolic process"/>
    <property type="evidence" value="ECO:0007669"/>
    <property type="project" value="InterPro"/>
</dbReference>